<comment type="similarity">
    <text evidence="4">Belongs to the cytochrome P450 family.</text>
</comment>
<dbReference type="PANTHER" id="PTHR24305:SF166">
    <property type="entry name" value="CYTOCHROME P450 12A4, MITOCHONDRIAL-RELATED"/>
    <property type="match status" value="1"/>
</dbReference>
<evidence type="ECO:0000256" key="8">
    <source>
        <dbReference type="ARBA" id="ARBA00022989"/>
    </source>
</evidence>
<keyword evidence="15" id="KW-1185">Reference proteome</keyword>
<organism evidence="14 15">
    <name type="scientific">Marasmiellus scandens</name>
    <dbReference type="NCBI Taxonomy" id="2682957"/>
    <lineage>
        <taxon>Eukaryota</taxon>
        <taxon>Fungi</taxon>
        <taxon>Dikarya</taxon>
        <taxon>Basidiomycota</taxon>
        <taxon>Agaricomycotina</taxon>
        <taxon>Agaricomycetes</taxon>
        <taxon>Agaricomycetidae</taxon>
        <taxon>Agaricales</taxon>
        <taxon>Marasmiineae</taxon>
        <taxon>Omphalotaceae</taxon>
        <taxon>Marasmiellus</taxon>
    </lineage>
</organism>
<evidence type="ECO:0000256" key="5">
    <source>
        <dbReference type="ARBA" id="ARBA00022617"/>
    </source>
</evidence>
<dbReference type="InterPro" id="IPR050121">
    <property type="entry name" value="Cytochrome_P450_monoxygenase"/>
</dbReference>
<keyword evidence="8 13" id="KW-1133">Transmembrane helix</keyword>
<dbReference type="Gene3D" id="1.10.630.10">
    <property type="entry name" value="Cytochrome P450"/>
    <property type="match status" value="1"/>
</dbReference>
<evidence type="ECO:0000256" key="2">
    <source>
        <dbReference type="ARBA" id="ARBA00004370"/>
    </source>
</evidence>
<keyword evidence="7" id="KW-0479">Metal-binding</keyword>
<evidence type="ECO:0008006" key="16">
    <source>
        <dbReference type="Google" id="ProtNLM"/>
    </source>
</evidence>
<comment type="cofactor">
    <cofactor evidence="1">
        <name>heme</name>
        <dbReference type="ChEBI" id="CHEBI:30413"/>
    </cofactor>
</comment>
<evidence type="ECO:0000256" key="13">
    <source>
        <dbReference type="SAM" id="Phobius"/>
    </source>
</evidence>
<proteinExistence type="inferred from homology"/>
<keyword evidence="9" id="KW-0560">Oxidoreductase</keyword>
<evidence type="ECO:0000256" key="6">
    <source>
        <dbReference type="ARBA" id="ARBA00022692"/>
    </source>
</evidence>
<keyword evidence="12 13" id="KW-0472">Membrane</keyword>
<dbReference type="PANTHER" id="PTHR24305">
    <property type="entry name" value="CYTOCHROME P450"/>
    <property type="match status" value="1"/>
</dbReference>
<evidence type="ECO:0000256" key="9">
    <source>
        <dbReference type="ARBA" id="ARBA00023002"/>
    </source>
</evidence>
<evidence type="ECO:0000256" key="11">
    <source>
        <dbReference type="ARBA" id="ARBA00023033"/>
    </source>
</evidence>
<evidence type="ECO:0000313" key="14">
    <source>
        <dbReference type="EMBL" id="KAK7448130.1"/>
    </source>
</evidence>
<evidence type="ECO:0000256" key="7">
    <source>
        <dbReference type="ARBA" id="ARBA00022723"/>
    </source>
</evidence>
<dbReference type="InterPro" id="IPR001128">
    <property type="entry name" value="Cyt_P450"/>
</dbReference>
<dbReference type="SUPFAM" id="SSF48264">
    <property type="entry name" value="Cytochrome P450"/>
    <property type="match status" value="1"/>
</dbReference>
<gene>
    <name evidence="14" type="ORF">VKT23_013889</name>
</gene>
<keyword evidence="5" id="KW-0349">Heme</keyword>
<keyword evidence="6 13" id="KW-0812">Transmembrane</keyword>
<comment type="subcellular location">
    <subcellularLocation>
        <location evidence="2">Membrane</location>
    </subcellularLocation>
</comment>
<dbReference type="Pfam" id="PF00067">
    <property type="entry name" value="p450"/>
    <property type="match status" value="1"/>
</dbReference>
<feature type="transmembrane region" description="Helical" evidence="13">
    <location>
        <begin position="232"/>
        <end position="251"/>
    </location>
</feature>
<evidence type="ECO:0000256" key="4">
    <source>
        <dbReference type="ARBA" id="ARBA00010617"/>
    </source>
</evidence>
<reference evidence="14 15" key="1">
    <citation type="submission" date="2024-01" db="EMBL/GenBank/DDBJ databases">
        <title>A draft genome for the cacao thread blight pathogen Marasmiellus scandens.</title>
        <authorList>
            <person name="Baruah I.K."/>
            <person name="Leung J."/>
            <person name="Bukari Y."/>
            <person name="Amoako-Attah I."/>
            <person name="Meinhardt L.W."/>
            <person name="Bailey B.A."/>
            <person name="Cohen S.P."/>
        </authorList>
    </citation>
    <scope>NUCLEOTIDE SEQUENCE [LARGE SCALE GENOMIC DNA]</scope>
    <source>
        <strain evidence="14 15">GH-19</strain>
    </source>
</reference>
<sequence length="344" mass="38187">MLSFSLKLSDVLVLVFALCVTVFLVANARRGALQLTPLRGPKSKSILFGVSRYLINAEDSAEIYESWASQYGLVYQVPGILGYRRVVLCDPKAVAHFFSRETTTYVHPPTTKLLVRKLLGGGIIISEGDDHKRMRKGLTPAFNNTAIRQLTSVFYDSAHKLKSSWDGLLESDPRGRVIDVQTWMNRVSLDSMGIAGFSHDFNSLGGEASSVASLFDKLAGLTPTSKSYITRILAAIGTVIFLLGTLFPVLFKLPTEQTLMFRNLRAELSEITEKLLEKTKKEQKMGIEEKGDKSIIGLLIKAEDPDSQNPLSKEELSAQVCVHSFCHVRRPLIINYHRALDGII</sequence>
<evidence type="ECO:0000256" key="10">
    <source>
        <dbReference type="ARBA" id="ARBA00023004"/>
    </source>
</evidence>
<evidence type="ECO:0000256" key="3">
    <source>
        <dbReference type="ARBA" id="ARBA00004721"/>
    </source>
</evidence>
<evidence type="ECO:0000313" key="15">
    <source>
        <dbReference type="Proteomes" id="UP001498398"/>
    </source>
</evidence>
<comment type="pathway">
    <text evidence="3">Secondary metabolite biosynthesis; terpenoid biosynthesis.</text>
</comment>
<evidence type="ECO:0000256" key="1">
    <source>
        <dbReference type="ARBA" id="ARBA00001971"/>
    </source>
</evidence>
<dbReference type="InterPro" id="IPR036396">
    <property type="entry name" value="Cyt_P450_sf"/>
</dbReference>
<keyword evidence="11" id="KW-0503">Monooxygenase</keyword>
<dbReference type="Proteomes" id="UP001498398">
    <property type="component" value="Unassembled WGS sequence"/>
</dbReference>
<accession>A0ABR1J4X6</accession>
<name>A0ABR1J4X6_9AGAR</name>
<keyword evidence="10" id="KW-0408">Iron</keyword>
<dbReference type="EMBL" id="JBANRG010000039">
    <property type="protein sequence ID" value="KAK7448130.1"/>
    <property type="molecule type" value="Genomic_DNA"/>
</dbReference>
<protein>
    <recommendedName>
        <fullName evidence="16">Cytochrome P450</fullName>
    </recommendedName>
</protein>
<evidence type="ECO:0000256" key="12">
    <source>
        <dbReference type="ARBA" id="ARBA00023136"/>
    </source>
</evidence>
<comment type="caution">
    <text evidence="14">The sequence shown here is derived from an EMBL/GenBank/DDBJ whole genome shotgun (WGS) entry which is preliminary data.</text>
</comment>